<proteinExistence type="predicted"/>
<protein>
    <recommendedName>
        <fullName evidence="2">SRCR domain-containing protein</fullName>
    </recommendedName>
</protein>
<accession>D2HUI1</accession>
<name>D2HUI1_AILME</name>
<dbReference type="AlphaFoldDB" id="D2HUI1"/>
<evidence type="ECO:0008006" key="2">
    <source>
        <dbReference type="Google" id="ProtNLM"/>
    </source>
</evidence>
<evidence type="ECO:0000313" key="1">
    <source>
        <dbReference type="EMBL" id="EFB21610.1"/>
    </source>
</evidence>
<dbReference type="InParanoid" id="D2HUI1"/>
<reference evidence="1" key="1">
    <citation type="journal article" date="2010" name="Nature">
        <title>The sequence and de novo assembly of the giant panda genome.</title>
        <authorList>
            <person name="Li R."/>
            <person name="Fan W."/>
            <person name="Tian G."/>
            <person name="Zhu H."/>
            <person name="He L."/>
            <person name="Cai J."/>
            <person name="Huang Q."/>
            <person name="Cai Q."/>
            <person name="Li B."/>
            <person name="Bai Y."/>
            <person name="Zhang Z."/>
            <person name="Zhang Y."/>
            <person name="Wang W."/>
            <person name="Li J."/>
            <person name="Wei F."/>
            <person name="Li H."/>
            <person name="Jian M."/>
            <person name="Li J."/>
            <person name="Zhang Z."/>
            <person name="Nielsen R."/>
            <person name="Li D."/>
            <person name="Gu W."/>
            <person name="Yang Z."/>
            <person name="Xuan Z."/>
            <person name="Ryder O.A."/>
            <person name="Leung F.C."/>
            <person name="Zhou Y."/>
            <person name="Cao J."/>
            <person name="Sun X."/>
            <person name="Fu Y."/>
            <person name="Fang X."/>
            <person name="Guo X."/>
            <person name="Wang B."/>
            <person name="Hou R."/>
            <person name="Shen F."/>
            <person name="Mu B."/>
            <person name="Ni P."/>
            <person name="Lin R."/>
            <person name="Qian W."/>
            <person name="Wang G."/>
            <person name="Yu C."/>
            <person name="Nie W."/>
            <person name="Wang J."/>
            <person name="Wu Z."/>
            <person name="Liang H."/>
            <person name="Min J."/>
            <person name="Wu Q."/>
            <person name="Cheng S."/>
            <person name="Ruan J."/>
            <person name="Wang M."/>
            <person name="Shi Z."/>
            <person name="Wen M."/>
            <person name="Liu B."/>
            <person name="Ren X."/>
            <person name="Zheng H."/>
            <person name="Dong D."/>
            <person name="Cook K."/>
            <person name="Shan G."/>
            <person name="Zhang H."/>
            <person name="Kosiol C."/>
            <person name="Xie X."/>
            <person name="Lu Z."/>
            <person name="Zheng H."/>
            <person name="Li Y."/>
            <person name="Steiner C.C."/>
            <person name="Lam T.T."/>
            <person name="Lin S."/>
            <person name="Zhang Q."/>
            <person name="Li G."/>
            <person name="Tian J."/>
            <person name="Gong T."/>
            <person name="Liu H."/>
            <person name="Zhang D."/>
            <person name="Fang L."/>
            <person name="Ye C."/>
            <person name="Zhang J."/>
            <person name="Hu W."/>
            <person name="Xu A."/>
            <person name="Ren Y."/>
            <person name="Zhang G."/>
            <person name="Bruford M.W."/>
            <person name="Li Q."/>
            <person name="Ma L."/>
            <person name="Guo Y."/>
            <person name="An N."/>
            <person name="Hu Y."/>
            <person name="Zheng Y."/>
            <person name="Shi Y."/>
            <person name="Li Z."/>
            <person name="Liu Q."/>
            <person name="Chen Y."/>
            <person name="Zhao J."/>
            <person name="Qu N."/>
            <person name="Zhao S."/>
            <person name="Tian F."/>
            <person name="Wang X."/>
            <person name="Wang H."/>
            <person name="Xu L."/>
            <person name="Liu X."/>
            <person name="Vinar T."/>
            <person name="Wang Y."/>
            <person name="Lam T.W."/>
            <person name="Yiu S.M."/>
            <person name="Liu S."/>
            <person name="Zhang H."/>
            <person name="Li D."/>
            <person name="Huang Y."/>
            <person name="Wang X."/>
            <person name="Yang G."/>
            <person name="Jiang Z."/>
            <person name="Wang J."/>
            <person name="Qin N."/>
            <person name="Li L."/>
            <person name="Li J."/>
            <person name="Bolund L."/>
            <person name="Kristiansen K."/>
            <person name="Wong G.K."/>
            <person name="Olson M."/>
            <person name="Zhang X."/>
            <person name="Li S."/>
            <person name="Yang H."/>
            <person name="Wang J."/>
            <person name="Wang J."/>
        </authorList>
    </citation>
    <scope>NUCLEOTIDE SEQUENCE [LARGE SCALE GENOMIC DNA]</scope>
</reference>
<dbReference type="EMBL" id="GL193403">
    <property type="protein sequence ID" value="EFB21610.1"/>
    <property type="molecule type" value="Genomic_DNA"/>
</dbReference>
<organism evidence="1">
    <name type="scientific">Ailuropoda melanoleuca</name>
    <name type="common">Giant panda</name>
    <dbReference type="NCBI Taxonomy" id="9646"/>
    <lineage>
        <taxon>Eukaryota</taxon>
        <taxon>Metazoa</taxon>
        <taxon>Chordata</taxon>
        <taxon>Craniata</taxon>
        <taxon>Vertebrata</taxon>
        <taxon>Euteleostomi</taxon>
        <taxon>Mammalia</taxon>
        <taxon>Eutheria</taxon>
        <taxon>Laurasiatheria</taxon>
        <taxon>Carnivora</taxon>
        <taxon>Caniformia</taxon>
        <taxon>Ursidae</taxon>
        <taxon>Ailuropoda</taxon>
    </lineage>
</organism>
<sequence length="51" mass="5736">MMTQCVGSWEMERSAEWPGRSVNMKAAKTACQGLELTLGLGSFSERAWQKR</sequence>
<feature type="non-terminal residue" evidence="1">
    <location>
        <position position="51"/>
    </location>
</feature>
<gene>
    <name evidence="1" type="ORF">PANDA_015934</name>
</gene>